<dbReference type="InterPro" id="IPR027954">
    <property type="entry name" value="Transcobalamin-like_C"/>
</dbReference>
<evidence type="ECO:0000256" key="1">
    <source>
        <dbReference type="SAM" id="MobiDB-lite"/>
    </source>
</evidence>
<feature type="chain" id="PRO_5039075384" description="Transcobalamin-like C-terminal domain-containing protein" evidence="2">
    <location>
        <begin position="29"/>
        <end position="379"/>
    </location>
</feature>
<gene>
    <name evidence="4" type="ORF">OXPF_28040</name>
</gene>
<proteinExistence type="predicted"/>
<feature type="region of interest" description="Disordered" evidence="1">
    <location>
        <begin position="35"/>
        <end position="140"/>
    </location>
</feature>
<evidence type="ECO:0000313" key="5">
    <source>
        <dbReference type="Proteomes" id="UP000050326"/>
    </source>
</evidence>
<dbReference type="EMBL" id="LKET01000039">
    <property type="protein sequence ID" value="KPU43363.1"/>
    <property type="molecule type" value="Genomic_DNA"/>
</dbReference>
<protein>
    <recommendedName>
        <fullName evidence="3">Transcobalamin-like C-terminal domain-containing protein</fullName>
    </recommendedName>
</protein>
<dbReference type="Pfam" id="PF14478">
    <property type="entry name" value="DUF4430"/>
    <property type="match status" value="1"/>
</dbReference>
<name>A0A0P8WLN7_9CLOT</name>
<reference evidence="4 5" key="1">
    <citation type="submission" date="2015-09" db="EMBL/GenBank/DDBJ databases">
        <title>Genome sequence of Oxobacter pfennigii DSM 3222.</title>
        <authorList>
            <person name="Poehlein A."/>
            <person name="Bengelsdorf F.R."/>
            <person name="Schiel-Bengelsdorf B."/>
            <person name="Duerre P."/>
            <person name="Daniel R."/>
        </authorList>
    </citation>
    <scope>NUCLEOTIDE SEQUENCE [LARGE SCALE GENOMIC DNA]</scope>
    <source>
        <strain evidence="4 5">DSM 3222</strain>
    </source>
</reference>
<dbReference type="Proteomes" id="UP000050326">
    <property type="component" value="Unassembled WGS sequence"/>
</dbReference>
<keyword evidence="2" id="KW-0732">Signal</keyword>
<dbReference type="STRING" id="36849.OXPF_28040"/>
<dbReference type="OrthoDB" id="2356646at2"/>
<evidence type="ECO:0000313" key="4">
    <source>
        <dbReference type="EMBL" id="KPU43363.1"/>
    </source>
</evidence>
<evidence type="ECO:0000259" key="3">
    <source>
        <dbReference type="Pfam" id="PF14478"/>
    </source>
</evidence>
<dbReference type="PROSITE" id="PS51257">
    <property type="entry name" value="PROKAR_LIPOPROTEIN"/>
    <property type="match status" value="1"/>
</dbReference>
<feature type="signal peptide" evidence="2">
    <location>
        <begin position="1"/>
        <end position="28"/>
    </location>
</feature>
<evidence type="ECO:0000256" key="2">
    <source>
        <dbReference type="SAM" id="SignalP"/>
    </source>
</evidence>
<comment type="caution">
    <text evidence="4">The sequence shown here is derived from an EMBL/GenBank/DDBJ whole genome shotgun (WGS) entry which is preliminary data.</text>
</comment>
<dbReference type="Gene3D" id="2.170.130.30">
    <property type="match status" value="1"/>
</dbReference>
<dbReference type="RefSeq" id="WP_054875813.1">
    <property type="nucleotide sequence ID" value="NZ_LKET01000039.1"/>
</dbReference>
<keyword evidence="5" id="KW-1185">Reference proteome</keyword>
<sequence length="379" mass="41292">MNKKKKIIISCLAVIAILICCLVTVSCKKDTAVPNPSRVVVNAPGDNNKDGIENIEDGNISETSEEEKNPESVKAEDETSEMPEGKADETQKEEPGKEEKEESKDVKENEGAGQNEEPQKETAVQVTPGSDENEQAPDKQATVYIRVEGYDGTLVPRRSVTAGIFDLGPYLGKASGSSAGPSSGWGVDKFKEPTAAHALVKLLQDSGYEPGKDYDLQDYGWSLYVAMIGGNREFDYRSTSGWMYRVNNVLPSVGCDGTPIKGGEEILWYFGVYGFDTLVTEMEMDSADVKAGDEVTVTLNGIKNDISTWKEYREPAKKAEIYVNGSPLIVDGNKVVTGDDGKAVIKFDTPGVYILSAERVNDKNLKDLVRPQPVTVNVK</sequence>
<feature type="compositionally biased region" description="Basic and acidic residues" evidence="1">
    <location>
        <begin position="66"/>
        <end position="110"/>
    </location>
</feature>
<accession>A0A0P8WLN7</accession>
<dbReference type="PATRIC" id="fig|36849.3.peg.2965"/>
<dbReference type="AlphaFoldDB" id="A0A0P8WLN7"/>
<organism evidence="4 5">
    <name type="scientific">Oxobacter pfennigii</name>
    <dbReference type="NCBI Taxonomy" id="36849"/>
    <lineage>
        <taxon>Bacteria</taxon>
        <taxon>Bacillati</taxon>
        <taxon>Bacillota</taxon>
        <taxon>Clostridia</taxon>
        <taxon>Eubacteriales</taxon>
        <taxon>Clostridiaceae</taxon>
        <taxon>Oxobacter</taxon>
    </lineage>
</organism>
<feature type="domain" description="Transcobalamin-like C-terminal" evidence="3">
    <location>
        <begin position="199"/>
        <end position="270"/>
    </location>
</feature>